<evidence type="ECO:0000256" key="1">
    <source>
        <dbReference type="ARBA" id="ARBA00011961"/>
    </source>
</evidence>
<gene>
    <name evidence="4" type="ORF">CONLIGDRAFT_718125</name>
</gene>
<dbReference type="EC" id="2.7.1.172" evidence="1"/>
<dbReference type="Proteomes" id="UP000182658">
    <property type="component" value="Unassembled WGS sequence"/>
</dbReference>
<dbReference type="OrthoDB" id="5772781at2759"/>
<keyword evidence="5" id="KW-1185">Reference proteome</keyword>
<evidence type="ECO:0000256" key="2">
    <source>
        <dbReference type="ARBA" id="ARBA00048655"/>
    </source>
</evidence>
<dbReference type="Gene3D" id="3.90.1200.10">
    <property type="match status" value="1"/>
</dbReference>
<proteinExistence type="predicted"/>
<dbReference type="SUPFAM" id="SSF56112">
    <property type="entry name" value="Protein kinase-like (PK-like)"/>
    <property type="match status" value="1"/>
</dbReference>
<sequence length="358" mass="40193">MIEDWQPPPTLDGKTPEVPPGLSNGKIVEGDFPLDQVVIDTFPPGTEVRSCNLYATSSEWTVIAKIEAKLAEHDETRFYFLKASNHYGRAMLEGEFHSMTELYKVIPELVPKPHAWGQLSVSHPKTYYFLCDFIDMTNQAPDPVQLCSKLVALHRTSKSPTDMFGFHVTPLRGNLPLQTTWNPSWQDFFVQLLLGTLKLDQKINGTWKDLGQLVEWLIAHVVPQVLGPLEADGRTVKPALIHGGNIGTDSKTGEVRIFDASSYYAHNEMEVAIWRAVPNTLVGSGVYLKEYIAQMGVSEPAEQFDDRHKLYSACTALHAAACHNLDRFREESHAKIKYLIDKYAPMPENASDDAPTIW</sequence>
<reference evidence="4 5" key="1">
    <citation type="submission" date="2016-10" db="EMBL/GenBank/DDBJ databases">
        <title>Draft genome sequence of Coniochaeta ligniaria NRRL30616, a lignocellulolytic fungus for bioabatement of inhibitors in plant biomass hydrolysates.</title>
        <authorList>
            <consortium name="DOE Joint Genome Institute"/>
            <person name="Jimenez D.J."/>
            <person name="Hector R.E."/>
            <person name="Riley R."/>
            <person name="Sun H."/>
            <person name="Grigoriev I.V."/>
            <person name="Van Elsas J.D."/>
            <person name="Nichols N.N."/>
        </authorList>
    </citation>
    <scope>NUCLEOTIDE SEQUENCE [LARGE SCALE GENOMIC DNA]</scope>
    <source>
        <strain evidence="4 5">NRRL 30616</strain>
    </source>
</reference>
<feature type="region of interest" description="Disordered" evidence="3">
    <location>
        <begin position="1"/>
        <end position="25"/>
    </location>
</feature>
<accession>A0A1J7IC30</accession>
<comment type="catalytic activity">
    <reaction evidence="2">
        <text>N(6)-D-ribulosyl-L-lysyl-[protein] + ATP = N(6)-(3-O-phospho-D-ribulosyl)-L-lysyl-[protein] + ADP + H(+)</text>
        <dbReference type="Rhea" id="RHEA:48432"/>
        <dbReference type="Rhea" id="RHEA-COMP:12103"/>
        <dbReference type="Rhea" id="RHEA-COMP:12104"/>
        <dbReference type="ChEBI" id="CHEBI:15378"/>
        <dbReference type="ChEBI" id="CHEBI:30616"/>
        <dbReference type="ChEBI" id="CHEBI:90418"/>
        <dbReference type="ChEBI" id="CHEBI:90420"/>
        <dbReference type="ChEBI" id="CHEBI:456216"/>
        <dbReference type="EC" id="2.7.1.172"/>
    </reaction>
    <physiologicalReaction direction="left-to-right" evidence="2">
        <dbReference type="Rhea" id="RHEA:48433"/>
    </physiologicalReaction>
</comment>
<dbReference type="InParanoid" id="A0A1J7IC30"/>
<dbReference type="Pfam" id="PF03881">
    <property type="entry name" value="Fructosamin_kin"/>
    <property type="match status" value="1"/>
</dbReference>
<organism evidence="4 5">
    <name type="scientific">Coniochaeta ligniaria NRRL 30616</name>
    <dbReference type="NCBI Taxonomy" id="1408157"/>
    <lineage>
        <taxon>Eukaryota</taxon>
        <taxon>Fungi</taxon>
        <taxon>Dikarya</taxon>
        <taxon>Ascomycota</taxon>
        <taxon>Pezizomycotina</taxon>
        <taxon>Sordariomycetes</taxon>
        <taxon>Sordariomycetidae</taxon>
        <taxon>Coniochaetales</taxon>
        <taxon>Coniochaetaceae</taxon>
        <taxon>Coniochaeta</taxon>
    </lineage>
</organism>
<protein>
    <recommendedName>
        <fullName evidence="1">protein-ribulosamine 3-kinase</fullName>
        <ecNumber evidence="1">2.7.1.172</ecNumber>
    </recommendedName>
</protein>
<dbReference type="GO" id="GO:0102193">
    <property type="term" value="F:protein-ribulosamine 3-kinase activity"/>
    <property type="evidence" value="ECO:0007669"/>
    <property type="project" value="UniProtKB-EC"/>
</dbReference>
<dbReference type="InterPro" id="IPR011009">
    <property type="entry name" value="Kinase-like_dom_sf"/>
</dbReference>
<dbReference type="EMBL" id="KV875102">
    <property type="protein sequence ID" value="OIW25255.1"/>
    <property type="molecule type" value="Genomic_DNA"/>
</dbReference>
<dbReference type="PANTHER" id="PTHR12149:SF8">
    <property type="entry name" value="PROTEIN-RIBULOSAMINE 3-KINASE"/>
    <property type="match status" value="1"/>
</dbReference>
<dbReference type="InterPro" id="IPR016477">
    <property type="entry name" value="Fructo-/Ketosamine-3-kinase"/>
</dbReference>
<name>A0A1J7IC30_9PEZI</name>
<evidence type="ECO:0000256" key="3">
    <source>
        <dbReference type="SAM" id="MobiDB-lite"/>
    </source>
</evidence>
<dbReference type="PANTHER" id="PTHR12149">
    <property type="entry name" value="FRUCTOSAMINE 3 KINASE-RELATED PROTEIN"/>
    <property type="match status" value="1"/>
</dbReference>
<evidence type="ECO:0000313" key="4">
    <source>
        <dbReference type="EMBL" id="OIW25255.1"/>
    </source>
</evidence>
<evidence type="ECO:0000313" key="5">
    <source>
        <dbReference type="Proteomes" id="UP000182658"/>
    </source>
</evidence>
<feature type="compositionally biased region" description="Pro residues" evidence="3">
    <location>
        <begin position="1"/>
        <end position="10"/>
    </location>
</feature>
<dbReference type="AlphaFoldDB" id="A0A1J7IC30"/>